<dbReference type="PROSITE" id="PS50157">
    <property type="entry name" value="ZINC_FINGER_C2H2_2"/>
    <property type="match status" value="2"/>
</dbReference>
<evidence type="ECO:0000256" key="1">
    <source>
        <dbReference type="ARBA" id="ARBA00022723"/>
    </source>
</evidence>
<reference evidence="8 9" key="1">
    <citation type="submission" date="2016-03" db="EMBL/GenBank/DDBJ databases">
        <authorList>
            <person name="Ploux O."/>
        </authorList>
    </citation>
    <scope>NUCLEOTIDE SEQUENCE [LARGE SCALE GENOMIC DNA]</scope>
    <source>
        <strain evidence="8 9">UAMH 11012</strain>
    </source>
</reference>
<keyword evidence="2" id="KW-0677">Repeat</keyword>
<feature type="compositionally biased region" description="Low complexity" evidence="6">
    <location>
        <begin position="247"/>
        <end position="265"/>
    </location>
</feature>
<keyword evidence="9" id="KW-1185">Reference proteome</keyword>
<evidence type="ECO:0000256" key="6">
    <source>
        <dbReference type="SAM" id="MobiDB-lite"/>
    </source>
</evidence>
<organism evidence="8 9">
    <name type="scientific">Phialocephala subalpina</name>
    <dbReference type="NCBI Taxonomy" id="576137"/>
    <lineage>
        <taxon>Eukaryota</taxon>
        <taxon>Fungi</taxon>
        <taxon>Dikarya</taxon>
        <taxon>Ascomycota</taxon>
        <taxon>Pezizomycotina</taxon>
        <taxon>Leotiomycetes</taxon>
        <taxon>Helotiales</taxon>
        <taxon>Mollisiaceae</taxon>
        <taxon>Phialocephala</taxon>
        <taxon>Phialocephala fortinii species complex</taxon>
    </lineage>
</organism>
<feature type="compositionally biased region" description="Polar residues" evidence="6">
    <location>
        <begin position="23"/>
        <end position="40"/>
    </location>
</feature>
<evidence type="ECO:0000313" key="8">
    <source>
        <dbReference type="EMBL" id="CZR60815.1"/>
    </source>
</evidence>
<dbReference type="GO" id="GO:0005634">
    <property type="term" value="C:nucleus"/>
    <property type="evidence" value="ECO:0007669"/>
    <property type="project" value="TreeGrafter"/>
</dbReference>
<feature type="compositionally biased region" description="Polar residues" evidence="6">
    <location>
        <begin position="1"/>
        <end position="11"/>
    </location>
</feature>
<feature type="region of interest" description="Disordered" evidence="6">
    <location>
        <begin position="1"/>
        <end position="107"/>
    </location>
</feature>
<dbReference type="GO" id="GO:0008270">
    <property type="term" value="F:zinc ion binding"/>
    <property type="evidence" value="ECO:0007669"/>
    <property type="project" value="UniProtKB-KW"/>
</dbReference>
<dbReference type="InterPro" id="IPR013087">
    <property type="entry name" value="Znf_C2H2_type"/>
</dbReference>
<dbReference type="PANTHER" id="PTHR24408:SF58">
    <property type="entry name" value="TRANSCRIPTION FACTOR (TFIIIA), PUTATIVE (AFU_ORTHOLOGUE AFUA_1G05150)-RELATED"/>
    <property type="match status" value="1"/>
</dbReference>
<dbReference type="PANTHER" id="PTHR24408">
    <property type="entry name" value="ZINC FINGER PROTEIN"/>
    <property type="match status" value="1"/>
</dbReference>
<name>A0A1L7X712_9HELO</name>
<feature type="domain" description="C2H2-type" evidence="7">
    <location>
        <begin position="196"/>
        <end position="225"/>
    </location>
</feature>
<feature type="region of interest" description="Disordered" evidence="6">
    <location>
        <begin position="298"/>
        <end position="333"/>
    </location>
</feature>
<dbReference type="InterPro" id="IPR036236">
    <property type="entry name" value="Znf_C2H2_sf"/>
</dbReference>
<dbReference type="STRING" id="576137.A0A1L7X712"/>
<feature type="region of interest" description="Disordered" evidence="6">
    <location>
        <begin position="217"/>
        <end position="283"/>
    </location>
</feature>
<gene>
    <name evidence="8" type="ORF">PAC_10711</name>
</gene>
<dbReference type="FunFam" id="3.30.160.60:FF:001075">
    <property type="entry name" value="Zinc finger, C2H2-type/integrase, DNA-binding protein"/>
    <property type="match status" value="1"/>
</dbReference>
<evidence type="ECO:0000256" key="2">
    <source>
        <dbReference type="ARBA" id="ARBA00022737"/>
    </source>
</evidence>
<keyword evidence="3 5" id="KW-0863">Zinc-finger</keyword>
<dbReference type="AlphaFoldDB" id="A0A1L7X712"/>
<keyword evidence="1" id="KW-0479">Metal-binding</keyword>
<sequence>MSTRPSMQARDSSGKRVSLLNDEPSSSQKHQLPIRTSSHSNYDHPSMARSNSSTSARSSTSSPHTPSLIRADSFDSNIHDPLSPITPTLMPDFARHNSYSSAGYKDQAHFDYRRDRYEDYAPSHCVAPPGYAEHRQSSYGDPRLYDEESYRNPNVPERGPKRYPCRYRESHGCEKTFTTSGHASRHSKIHTAEKAVSCTWPGCQKKFTRADNMKQHLETHNKERSRSSGIPKAGLKTLTMPAGIKKPSSSPTGRTSRPSSRNTNSEHSSIEPPMPPVDPAILYQTGPFAGATQYASYSTLASPPDTYGSQQPSLTHLNRPLGPRRESQQSSGLDALAIAADFQSQS</sequence>
<proteinExistence type="predicted"/>
<dbReference type="SUPFAM" id="SSF57667">
    <property type="entry name" value="beta-beta-alpha zinc fingers"/>
    <property type="match status" value="1"/>
</dbReference>
<feature type="compositionally biased region" description="Basic and acidic residues" evidence="6">
    <location>
        <begin position="217"/>
        <end position="226"/>
    </location>
</feature>
<dbReference type="SMART" id="SM00355">
    <property type="entry name" value="ZnF_C2H2"/>
    <property type="match status" value="2"/>
</dbReference>
<evidence type="ECO:0000259" key="7">
    <source>
        <dbReference type="PROSITE" id="PS50157"/>
    </source>
</evidence>
<evidence type="ECO:0000313" key="9">
    <source>
        <dbReference type="Proteomes" id="UP000184330"/>
    </source>
</evidence>
<dbReference type="OrthoDB" id="6365676at2759"/>
<dbReference type="Pfam" id="PF00096">
    <property type="entry name" value="zf-C2H2"/>
    <property type="match status" value="1"/>
</dbReference>
<evidence type="ECO:0000256" key="5">
    <source>
        <dbReference type="PROSITE-ProRule" id="PRU00042"/>
    </source>
</evidence>
<dbReference type="EMBL" id="FJOG01000017">
    <property type="protein sequence ID" value="CZR60815.1"/>
    <property type="molecule type" value="Genomic_DNA"/>
</dbReference>
<feature type="compositionally biased region" description="Polar residues" evidence="6">
    <location>
        <begin position="298"/>
        <end position="316"/>
    </location>
</feature>
<dbReference type="Proteomes" id="UP000184330">
    <property type="component" value="Unassembled WGS sequence"/>
</dbReference>
<dbReference type="GO" id="GO:0000981">
    <property type="term" value="F:DNA-binding transcription factor activity, RNA polymerase II-specific"/>
    <property type="evidence" value="ECO:0007669"/>
    <property type="project" value="TreeGrafter"/>
</dbReference>
<feature type="compositionally biased region" description="Low complexity" evidence="6">
    <location>
        <begin position="45"/>
        <end position="67"/>
    </location>
</feature>
<evidence type="ECO:0000256" key="3">
    <source>
        <dbReference type="ARBA" id="ARBA00022771"/>
    </source>
</evidence>
<protein>
    <submittedName>
        <fullName evidence="8">Related to transcriptional repressor</fullName>
    </submittedName>
</protein>
<dbReference type="Gene3D" id="3.30.160.60">
    <property type="entry name" value="Classic Zinc Finger"/>
    <property type="match status" value="2"/>
</dbReference>
<keyword evidence="4" id="KW-0862">Zinc</keyword>
<dbReference type="PROSITE" id="PS00028">
    <property type="entry name" value="ZINC_FINGER_C2H2_1"/>
    <property type="match status" value="1"/>
</dbReference>
<accession>A0A1L7X712</accession>
<evidence type="ECO:0000256" key="4">
    <source>
        <dbReference type="ARBA" id="ARBA00022833"/>
    </source>
</evidence>
<dbReference type="GO" id="GO:0043565">
    <property type="term" value="F:sequence-specific DNA binding"/>
    <property type="evidence" value="ECO:0007669"/>
    <property type="project" value="TreeGrafter"/>
</dbReference>
<feature type="domain" description="C2H2-type" evidence="7">
    <location>
        <begin position="163"/>
        <end position="195"/>
    </location>
</feature>